<dbReference type="EMBL" id="CAJVPT010062031">
    <property type="protein sequence ID" value="CAG8766312.1"/>
    <property type="molecule type" value="Genomic_DNA"/>
</dbReference>
<sequence length="56" mass="5858">PGHLAPQCPNGGTSQRGKRGTGARARGVMRSQNDYQLLSSDIEEDTSESDASIPSA</sequence>
<organism evidence="1 2">
    <name type="scientific">Acaulospora colombiana</name>
    <dbReference type="NCBI Taxonomy" id="27376"/>
    <lineage>
        <taxon>Eukaryota</taxon>
        <taxon>Fungi</taxon>
        <taxon>Fungi incertae sedis</taxon>
        <taxon>Mucoromycota</taxon>
        <taxon>Glomeromycotina</taxon>
        <taxon>Glomeromycetes</taxon>
        <taxon>Diversisporales</taxon>
        <taxon>Acaulosporaceae</taxon>
        <taxon>Acaulospora</taxon>
    </lineage>
</organism>
<comment type="caution">
    <text evidence="1">The sequence shown here is derived from an EMBL/GenBank/DDBJ whole genome shotgun (WGS) entry which is preliminary data.</text>
</comment>
<feature type="non-terminal residue" evidence="1">
    <location>
        <position position="56"/>
    </location>
</feature>
<evidence type="ECO:0000313" key="2">
    <source>
        <dbReference type="Proteomes" id="UP000789525"/>
    </source>
</evidence>
<protein>
    <submittedName>
        <fullName evidence="1">1317_t:CDS:1</fullName>
    </submittedName>
</protein>
<feature type="non-terminal residue" evidence="1">
    <location>
        <position position="1"/>
    </location>
</feature>
<gene>
    <name evidence="1" type="ORF">ACOLOM_LOCUS13472</name>
</gene>
<proteinExistence type="predicted"/>
<accession>A0ACA9QVV3</accession>
<dbReference type="Proteomes" id="UP000789525">
    <property type="component" value="Unassembled WGS sequence"/>
</dbReference>
<evidence type="ECO:0000313" key="1">
    <source>
        <dbReference type="EMBL" id="CAG8766312.1"/>
    </source>
</evidence>
<keyword evidence="2" id="KW-1185">Reference proteome</keyword>
<name>A0ACA9QVV3_9GLOM</name>
<reference evidence="1" key="1">
    <citation type="submission" date="2021-06" db="EMBL/GenBank/DDBJ databases">
        <authorList>
            <person name="Kallberg Y."/>
            <person name="Tangrot J."/>
            <person name="Rosling A."/>
        </authorList>
    </citation>
    <scope>NUCLEOTIDE SEQUENCE</scope>
    <source>
        <strain evidence="1">CL356</strain>
    </source>
</reference>